<dbReference type="PRINTS" id="PR00368">
    <property type="entry name" value="FADPNR"/>
</dbReference>
<evidence type="ECO:0000259" key="8">
    <source>
        <dbReference type="Pfam" id="PF07992"/>
    </source>
</evidence>
<organism evidence="9">
    <name type="scientific">uncultured Microvirga sp</name>
    <dbReference type="NCBI Taxonomy" id="412392"/>
    <lineage>
        <taxon>Bacteria</taxon>
        <taxon>Pseudomonadati</taxon>
        <taxon>Pseudomonadota</taxon>
        <taxon>Alphaproteobacteria</taxon>
        <taxon>Hyphomicrobiales</taxon>
        <taxon>Methylobacteriaceae</taxon>
        <taxon>Microvirga</taxon>
        <taxon>environmental samples</taxon>
    </lineage>
</organism>
<evidence type="ECO:0000256" key="5">
    <source>
        <dbReference type="ARBA" id="ARBA00023002"/>
    </source>
</evidence>
<dbReference type="PROSITE" id="PS01228">
    <property type="entry name" value="COF_1"/>
    <property type="match status" value="1"/>
</dbReference>
<accession>A0A6J4MT77</accession>
<evidence type="ECO:0000256" key="3">
    <source>
        <dbReference type="ARBA" id="ARBA00022630"/>
    </source>
</evidence>
<comment type="cofactor">
    <cofactor evidence="1">
        <name>FAD</name>
        <dbReference type="ChEBI" id="CHEBI:57692"/>
    </cofactor>
</comment>
<dbReference type="SFLD" id="SFLDS00003">
    <property type="entry name" value="Haloacid_Dehalogenase"/>
    <property type="match status" value="1"/>
</dbReference>
<feature type="compositionally biased region" description="Basic and acidic residues" evidence="6">
    <location>
        <begin position="487"/>
        <end position="499"/>
    </location>
</feature>
<evidence type="ECO:0000256" key="4">
    <source>
        <dbReference type="ARBA" id="ARBA00022827"/>
    </source>
</evidence>
<evidence type="ECO:0000256" key="1">
    <source>
        <dbReference type="ARBA" id="ARBA00001974"/>
    </source>
</evidence>
<dbReference type="Gene3D" id="3.40.50.1000">
    <property type="entry name" value="HAD superfamily/HAD-like"/>
    <property type="match status" value="1"/>
</dbReference>
<dbReference type="Gene3D" id="3.30.390.30">
    <property type="match status" value="1"/>
</dbReference>
<dbReference type="InterPro" id="IPR023753">
    <property type="entry name" value="FAD/NAD-binding_dom"/>
</dbReference>
<proteinExistence type="inferred from homology"/>
<reference evidence="9" key="1">
    <citation type="submission" date="2020-02" db="EMBL/GenBank/DDBJ databases">
        <authorList>
            <person name="Meier V. D."/>
        </authorList>
    </citation>
    <scope>NUCLEOTIDE SEQUENCE</scope>
    <source>
        <strain evidence="9">AVDCRST_MAG90</strain>
    </source>
</reference>
<dbReference type="GO" id="GO:0016791">
    <property type="term" value="F:phosphatase activity"/>
    <property type="evidence" value="ECO:0007669"/>
    <property type="project" value="UniProtKB-ARBA"/>
</dbReference>
<dbReference type="NCBIfam" id="TIGR01484">
    <property type="entry name" value="HAD-SF-IIB"/>
    <property type="match status" value="1"/>
</dbReference>
<dbReference type="SUPFAM" id="SSF51905">
    <property type="entry name" value="FAD/NAD(P)-binding domain"/>
    <property type="match status" value="1"/>
</dbReference>
<feature type="region of interest" description="Disordered" evidence="6">
    <location>
        <begin position="467"/>
        <end position="499"/>
    </location>
</feature>
<feature type="compositionally biased region" description="Low complexity" evidence="6">
    <location>
        <begin position="468"/>
        <end position="486"/>
    </location>
</feature>
<dbReference type="PANTHER" id="PTHR43014">
    <property type="entry name" value="MERCURIC REDUCTASE"/>
    <property type="match status" value="1"/>
</dbReference>
<dbReference type="SUPFAM" id="SSF56784">
    <property type="entry name" value="HAD-like"/>
    <property type="match status" value="1"/>
</dbReference>
<dbReference type="FunFam" id="3.30.390.30:FF:000001">
    <property type="entry name" value="Dihydrolipoyl dehydrogenase"/>
    <property type="match status" value="1"/>
</dbReference>
<feature type="domain" description="FAD/NAD(P)-binding" evidence="8">
    <location>
        <begin position="10"/>
        <end position="327"/>
    </location>
</feature>
<dbReference type="InterPro" id="IPR023214">
    <property type="entry name" value="HAD_sf"/>
</dbReference>
<keyword evidence="3" id="KW-0285">Flavoprotein</keyword>
<evidence type="ECO:0000256" key="6">
    <source>
        <dbReference type="SAM" id="MobiDB-lite"/>
    </source>
</evidence>
<dbReference type="InterPro" id="IPR004099">
    <property type="entry name" value="Pyr_nucl-diS_OxRdtase_dimer"/>
</dbReference>
<dbReference type="PANTHER" id="PTHR43014:SF2">
    <property type="entry name" value="MERCURIC REDUCTASE"/>
    <property type="match status" value="1"/>
</dbReference>
<dbReference type="InterPro" id="IPR036188">
    <property type="entry name" value="FAD/NAD-bd_sf"/>
</dbReference>
<sequence length="759" mass="81303">MEQVERHQNLVLGCGQGGKVLAWHLAGLGQSTAVVERQWVGGSCPNVNCLPSKNEIFSAHVAHMVRHAEEFGVSAAHGGVDMTVVRERKRRMVRELEAVQLSRFEASGAELIMGGGSFVAPRTLEVRLNAGGKRVLVGDRVFLNIGTHATIPNVPGLKEAEPLTNIEALELDRVPSHLIVLGGGYVGLELAQAYRRFGAQVTIVHRAPRLAKGEDSDVSDELLRMLEAEGIEVCLAAEVVRVEGRSGAGVNVVTECRSGERTIRGSDILVALGRSPNTSGIGLENTGAELDDRGFIRVNDRLETSAPGVWAIGECAGSPQFTHASVDDFRVIRDNLTGKQSSTSGRLVPYCMFTDPPLARVGLNELEARMAAIDVRVATLPVQAILRARTTGRTGGFMKILIGAEDDRILGFTMIGAEAGEVIATVQIAMLGHLPFTLLRDAVLTHPTMTEGLRGLLWTVPPLHPGKAPTLEAAEPAPAPRSIPAEPRSETMPRHAPRAKPDRISLLLADVDGTLVTEKKVLTPRAIRAVQALRAQGTRFAITSGRPPRGMTMLTGPLDLDTPIAGFNGGVFVDADMQTIERKTLPREIAEKALAVVLDQGLDAWIYTGNDWLIRDLEAPHVAREASTVRFEPVVTDDLQARLDEVVKLVAISDEPEKIAACERALQAELGKAASVARSQPYYVDVTHPEANKGFVVGFLAARFGIPASEIATIGDQPNDVLMFRPSGFAVAMGNAGAEVQAQADAVTASYDDEGFAKA</sequence>
<dbReference type="Gene3D" id="3.50.50.60">
    <property type="entry name" value="FAD/NAD(P)-binding domain"/>
    <property type="match status" value="2"/>
</dbReference>
<keyword evidence="4" id="KW-0274">FAD</keyword>
<dbReference type="CDD" id="cd07516">
    <property type="entry name" value="HAD_Pase"/>
    <property type="match status" value="1"/>
</dbReference>
<evidence type="ECO:0000256" key="2">
    <source>
        <dbReference type="ARBA" id="ARBA00007532"/>
    </source>
</evidence>
<comment type="similarity">
    <text evidence="2">Belongs to the class-I pyridine nucleotide-disulfide oxidoreductase family.</text>
</comment>
<dbReference type="InterPro" id="IPR016156">
    <property type="entry name" value="FAD/NAD-linked_Rdtase_dimer_sf"/>
</dbReference>
<dbReference type="NCBIfam" id="TIGR00099">
    <property type="entry name" value="Cof-subfamily"/>
    <property type="match status" value="1"/>
</dbReference>
<dbReference type="Pfam" id="PF08282">
    <property type="entry name" value="Hydrolase_3"/>
    <property type="match status" value="1"/>
</dbReference>
<name>A0A6J4MT77_9HYPH</name>
<dbReference type="EMBL" id="CADCUC010000735">
    <property type="protein sequence ID" value="CAA9366351.1"/>
    <property type="molecule type" value="Genomic_DNA"/>
</dbReference>
<dbReference type="InterPro" id="IPR000150">
    <property type="entry name" value="Cof"/>
</dbReference>
<dbReference type="Pfam" id="PF07992">
    <property type="entry name" value="Pyr_redox_2"/>
    <property type="match status" value="1"/>
</dbReference>
<evidence type="ECO:0000313" key="9">
    <source>
        <dbReference type="EMBL" id="CAA9366351.1"/>
    </source>
</evidence>
<feature type="domain" description="Pyridine nucleotide-disulphide oxidoreductase dimerisation" evidence="7">
    <location>
        <begin position="348"/>
        <end position="453"/>
    </location>
</feature>
<keyword evidence="5" id="KW-0560">Oxidoreductase</keyword>
<dbReference type="InterPro" id="IPR006379">
    <property type="entry name" value="HAD-SF_hydro_IIB"/>
</dbReference>
<dbReference type="GO" id="GO:0003955">
    <property type="term" value="F:NAD(P)H dehydrogenase (quinone) activity"/>
    <property type="evidence" value="ECO:0007669"/>
    <property type="project" value="TreeGrafter"/>
</dbReference>
<dbReference type="GO" id="GO:0050660">
    <property type="term" value="F:flavin adenine dinucleotide binding"/>
    <property type="evidence" value="ECO:0007669"/>
    <property type="project" value="TreeGrafter"/>
</dbReference>
<dbReference type="Pfam" id="PF02852">
    <property type="entry name" value="Pyr_redox_dim"/>
    <property type="match status" value="1"/>
</dbReference>
<dbReference type="Gene3D" id="3.30.1240.10">
    <property type="match status" value="1"/>
</dbReference>
<protein>
    <submittedName>
        <fullName evidence="9">PF00070 family, FAD-dependent NAD(P)-disulphide oxidoreductase</fullName>
    </submittedName>
</protein>
<dbReference type="PRINTS" id="PR00411">
    <property type="entry name" value="PNDRDTASEI"/>
</dbReference>
<dbReference type="AlphaFoldDB" id="A0A6J4MT77"/>
<dbReference type="InterPro" id="IPR036412">
    <property type="entry name" value="HAD-like_sf"/>
</dbReference>
<dbReference type="SUPFAM" id="SSF55424">
    <property type="entry name" value="FAD/NAD-linked reductases, dimerisation (C-terminal) domain"/>
    <property type="match status" value="1"/>
</dbReference>
<evidence type="ECO:0000259" key="7">
    <source>
        <dbReference type="Pfam" id="PF02852"/>
    </source>
</evidence>
<feature type="non-terminal residue" evidence="9">
    <location>
        <position position="759"/>
    </location>
</feature>
<dbReference type="SFLD" id="SFLDG01140">
    <property type="entry name" value="C2.B:_Phosphomannomutase_and_P"/>
    <property type="match status" value="1"/>
</dbReference>
<gene>
    <name evidence="9" type="ORF">AVDCRST_MAG90-3436</name>
</gene>